<sequence length="78" mass="8827">MDVNEVILVTKKVGKKNTTAKNAAKTTLFCDGCHDLVLWVCFWIVTDFTKYFYADFSGCDRRQTLLSDSASGWHSATR</sequence>
<dbReference type="AlphaFoldDB" id="A0AAQ0J9I9"/>
<dbReference type="EMBL" id="CP080107">
    <property type="protein sequence ID" value="QYD27007.1"/>
    <property type="molecule type" value="Genomic_DNA"/>
</dbReference>
<protein>
    <submittedName>
        <fullName evidence="1">Uncharacterized protein</fullName>
    </submittedName>
</protein>
<dbReference type="Proteomes" id="UP000826990">
    <property type="component" value="Chromosome"/>
</dbReference>
<reference evidence="1" key="1">
    <citation type="submission" date="2021-07" db="EMBL/GenBank/DDBJ databases">
        <title>Characterization of Emerging Pathogens Carrying KPC-2 Gene in IncP-6 Plasmids Isolated from Urban Sewage in Argentina.</title>
        <authorList>
            <person name="Ghiglione B."/>
            <person name="Haim M.S."/>
            <person name="Dropa M."/>
        </authorList>
    </citation>
    <scope>NUCLEOTIDE SEQUENCE</scope>
    <source>
        <strain evidence="1">WW-19C</strain>
    </source>
</reference>
<proteinExistence type="predicted"/>
<accession>A0AAQ0J9I9</accession>
<dbReference type="RefSeq" id="WP_126327665.1">
    <property type="nucleotide sequence ID" value="NZ_CABMNW010000030.1"/>
</dbReference>
<evidence type="ECO:0000313" key="2">
    <source>
        <dbReference type="Proteomes" id="UP000826990"/>
    </source>
</evidence>
<name>A0AAQ0J9I9_ENTAS</name>
<gene>
    <name evidence="1" type="ORF">KZX48_00755</name>
</gene>
<evidence type="ECO:0000313" key="1">
    <source>
        <dbReference type="EMBL" id="QYD27007.1"/>
    </source>
</evidence>
<organism evidence="1 2">
    <name type="scientific">Enterobacter asburiae</name>
    <dbReference type="NCBI Taxonomy" id="61645"/>
    <lineage>
        <taxon>Bacteria</taxon>
        <taxon>Pseudomonadati</taxon>
        <taxon>Pseudomonadota</taxon>
        <taxon>Gammaproteobacteria</taxon>
        <taxon>Enterobacterales</taxon>
        <taxon>Enterobacteriaceae</taxon>
        <taxon>Enterobacter</taxon>
        <taxon>Enterobacter cloacae complex</taxon>
    </lineage>
</organism>